<evidence type="ECO:0000256" key="2">
    <source>
        <dbReference type="ARBA" id="ARBA00012980"/>
    </source>
</evidence>
<proteinExistence type="inferred from homology"/>
<protein>
    <recommendedName>
        <fullName evidence="3 11">Thymidylate kinase</fullName>
        <ecNumber evidence="2 11">2.7.4.9</ecNumber>
    </recommendedName>
    <alternativeName>
        <fullName evidence="11">dTMP kinase</fullName>
    </alternativeName>
</protein>
<name>A0A6N3CTB6_STROR</name>
<evidence type="ECO:0000256" key="6">
    <source>
        <dbReference type="ARBA" id="ARBA00022741"/>
    </source>
</evidence>
<dbReference type="RefSeq" id="WP_156676912.1">
    <property type="nucleotide sequence ID" value="NZ_CACRUL010000016.1"/>
</dbReference>
<comment type="similarity">
    <text evidence="1 11">Belongs to the thymidylate kinase family.</text>
</comment>
<dbReference type="GO" id="GO:0005829">
    <property type="term" value="C:cytosol"/>
    <property type="evidence" value="ECO:0007669"/>
    <property type="project" value="TreeGrafter"/>
</dbReference>
<dbReference type="Gene3D" id="3.40.50.300">
    <property type="entry name" value="P-loop containing nucleotide triphosphate hydrolases"/>
    <property type="match status" value="1"/>
</dbReference>
<gene>
    <name evidence="11 13" type="primary">tmk</name>
    <name evidence="13" type="ORF">SRLFYP117_01218</name>
</gene>
<dbReference type="FunFam" id="3.40.50.300:FF:000225">
    <property type="entry name" value="Thymidylate kinase"/>
    <property type="match status" value="1"/>
</dbReference>
<dbReference type="Pfam" id="PF02223">
    <property type="entry name" value="Thymidylate_kin"/>
    <property type="match status" value="1"/>
</dbReference>
<evidence type="ECO:0000256" key="11">
    <source>
        <dbReference type="HAMAP-Rule" id="MF_00165"/>
    </source>
</evidence>
<keyword evidence="4 11" id="KW-0808">Transferase</keyword>
<dbReference type="PANTHER" id="PTHR10344">
    <property type="entry name" value="THYMIDYLATE KINASE"/>
    <property type="match status" value="1"/>
</dbReference>
<evidence type="ECO:0000313" key="13">
    <source>
        <dbReference type="EMBL" id="VYU16887.1"/>
    </source>
</evidence>
<dbReference type="GO" id="GO:0006233">
    <property type="term" value="P:dTDP biosynthetic process"/>
    <property type="evidence" value="ECO:0007669"/>
    <property type="project" value="InterPro"/>
</dbReference>
<dbReference type="PANTHER" id="PTHR10344:SF4">
    <property type="entry name" value="UMP-CMP KINASE 2, MITOCHONDRIAL"/>
    <property type="match status" value="1"/>
</dbReference>
<comment type="catalytic activity">
    <reaction evidence="9 11">
        <text>dTMP + ATP = dTDP + ADP</text>
        <dbReference type="Rhea" id="RHEA:13517"/>
        <dbReference type="ChEBI" id="CHEBI:30616"/>
        <dbReference type="ChEBI" id="CHEBI:58369"/>
        <dbReference type="ChEBI" id="CHEBI:63528"/>
        <dbReference type="ChEBI" id="CHEBI:456216"/>
        <dbReference type="EC" id="2.7.4.9"/>
    </reaction>
</comment>
<evidence type="ECO:0000256" key="7">
    <source>
        <dbReference type="ARBA" id="ARBA00022777"/>
    </source>
</evidence>
<reference evidence="13" key="1">
    <citation type="submission" date="2019-11" db="EMBL/GenBank/DDBJ databases">
        <authorList>
            <person name="Feng L."/>
        </authorList>
    </citation>
    <scope>NUCLEOTIDE SEQUENCE</scope>
    <source>
        <strain evidence="13">SrubneriLFYP117</strain>
    </source>
</reference>
<dbReference type="CDD" id="cd01672">
    <property type="entry name" value="TMPK"/>
    <property type="match status" value="1"/>
</dbReference>
<evidence type="ECO:0000256" key="5">
    <source>
        <dbReference type="ARBA" id="ARBA00022727"/>
    </source>
</evidence>
<comment type="function">
    <text evidence="10 11">Phosphorylation of dTMP to form dTDP in both de novo and salvage pathways of dTTP synthesis.</text>
</comment>
<dbReference type="AlphaFoldDB" id="A0A6N3CTB6"/>
<dbReference type="EMBL" id="CACRUL010000016">
    <property type="protein sequence ID" value="VYU16887.1"/>
    <property type="molecule type" value="Genomic_DNA"/>
</dbReference>
<accession>A0A6N3CTB6</accession>
<dbReference type="GO" id="GO:0005524">
    <property type="term" value="F:ATP binding"/>
    <property type="evidence" value="ECO:0007669"/>
    <property type="project" value="UniProtKB-UniRule"/>
</dbReference>
<dbReference type="NCBIfam" id="TIGR00041">
    <property type="entry name" value="DTMP_kinase"/>
    <property type="match status" value="1"/>
</dbReference>
<keyword evidence="8 11" id="KW-0067">ATP-binding</keyword>
<evidence type="ECO:0000256" key="4">
    <source>
        <dbReference type="ARBA" id="ARBA00022679"/>
    </source>
</evidence>
<keyword evidence="7 11" id="KW-0418">Kinase</keyword>
<dbReference type="EC" id="2.7.4.9" evidence="2 11"/>
<evidence type="ECO:0000256" key="3">
    <source>
        <dbReference type="ARBA" id="ARBA00017144"/>
    </source>
</evidence>
<dbReference type="HAMAP" id="MF_00165">
    <property type="entry name" value="Thymidylate_kinase"/>
    <property type="match status" value="1"/>
</dbReference>
<dbReference type="PROSITE" id="PS01331">
    <property type="entry name" value="THYMIDYLATE_KINASE"/>
    <property type="match status" value="1"/>
</dbReference>
<dbReference type="InterPro" id="IPR018094">
    <property type="entry name" value="Thymidylate_kinase"/>
</dbReference>
<organism evidence="13">
    <name type="scientific">Streptococcus oralis</name>
    <dbReference type="NCBI Taxonomy" id="1303"/>
    <lineage>
        <taxon>Bacteria</taxon>
        <taxon>Bacillati</taxon>
        <taxon>Bacillota</taxon>
        <taxon>Bacilli</taxon>
        <taxon>Lactobacillales</taxon>
        <taxon>Streptococcaceae</taxon>
        <taxon>Streptococcus</taxon>
    </lineage>
</organism>
<feature type="domain" description="Thymidylate kinase-like" evidence="12">
    <location>
        <begin position="9"/>
        <end position="199"/>
    </location>
</feature>
<evidence type="ECO:0000256" key="9">
    <source>
        <dbReference type="ARBA" id="ARBA00048743"/>
    </source>
</evidence>
<dbReference type="InterPro" id="IPR039430">
    <property type="entry name" value="Thymidylate_kin-like_dom"/>
</dbReference>
<evidence type="ECO:0000259" key="12">
    <source>
        <dbReference type="Pfam" id="PF02223"/>
    </source>
</evidence>
<dbReference type="InterPro" id="IPR027417">
    <property type="entry name" value="P-loop_NTPase"/>
</dbReference>
<feature type="binding site" evidence="11">
    <location>
        <begin position="11"/>
        <end position="18"/>
    </location>
    <ligand>
        <name>ATP</name>
        <dbReference type="ChEBI" id="CHEBI:30616"/>
    </ligand>
</feature>
<keyword evidence="5 11" id="KW-0545">Nucleotide biosynthesis</keyword>
<dbReference type="GO" id="GO:0006227">
    <property type="term" value="P:dUDP biosynthetic process"/>
    <property type="evidence" value="ECO:0007669"/>
    <property type="project" value="TreeGrafter"/>
</dbReference>
<evidence type="ECO:0000256" key="1">
    <source>
        <dbReference type="ARBA" id="ARBA00009776"/>
    </source>
</evidence>
<dbReference type="GO" id="GO:0004798">
    <property type="term" value="F:dTMP kinase activity"/>
    <property type="evidence" value="ECO:0007669"/>
    <property type="project" value="UniProtKB-UniRule"/>
</dbReference>
<dbReference type="GO" id="GO:0006235">
    <property type="term" value="P:dTTP biosynthetic process"/>
    <property type="evidence" value="ECO:0007669"/>
    <property type="project" value="UniProtKB-UniRule"/>
</dbReference>
<keyword evidence="6 11" id="KW-0547">Nucleotide-binding</keyword>
<dbReference type="InterPro" id="IPR018095">
    <property type="entry name" value="Thymidylate_kin_CS"/>
</dbReference>
<sequence length="212" mass="23696">MKQGTLISIEGPEGAGKSSVLEALLPRLEKAGIAYITTREPGGVEIAEKIREVILDPSHTEMDPKTELLLYIASRRQHLAERVLPALEAGKLVIMDRFIDSSVAYQGFGRGLAVADIEWLNQFATDGLKPNRTFYFDIDVEEGLARITKSASREVNRLDLEGLSLHQKVRQGYLAILEKEPQRVVKIDASQPFDQVVEDAWQLLKEVLEISE</sequence>
<dbReference type="SUPFAM" id="SSF52540">
    <property type="entry name" value="P-loop containing nucleoside triphosphate hydrolases"/>
    <property type="match status" value="1"/>
</dbReference>
<evidence type="ECO:0000256" key="8">
    <source>
        <dbReference type="ARBA" id="ARBA00022840"/>
    </source>
</evidence>
<evidence type="ECO:0000256" key="10">
    <source>
        <dbReference type="ARBA" id="ARBA00057735"/>
    </source>
</evidence>